<dbReference type="NCBIfam" id="NF005556">
    <property type="entry name" value="PRK07226.1"/>
    <property type="match status" value="1"/>
</dbReference>
<organism evidence="7 8">
    <name type="scientific">Desulfobacca acetoxidans (strain ATCC 700848 / DSM 11109 / ASRB2)</name>
    <dbReference type="NCBI Taxonomy" id="880072"/>
    <lineage>
        <taxon>Bacteria</taxon>
        <taxon>Pseudomonadati</taxon>
        <taxon>Thermodesulfobacteriota</taxon>
        <taxon>Desulfobaccia</taxon>
        <taxon>Desulfobaccales</taxon>
        <taxon>Desulfobaccaceae</taxon>
        <taxon>Desulfobacca</taxon>
    </lineage>
</organism>
<name>F2NGC1_DESAR</name>
<dbReference type="SMART" id="SM01133">
    <property type="entry name" value="DeoC"/>
    <property type="match status" value="1"/>
</dbReference>
<dbReference type="PIRSF" id="PIRSF038992">
    <property type="entry name" value="Aldolase_Ia"/>
    <property type="match status" value="1"/>
</dbReference>
<keyword evidence="3" id="KW-0057">Aromatic amino acid biosynthesis</keyword>
<evidence type="ECO:0000313" key="8">
    <source>
        <dbReference type="Proteomes" id="UP000000483"/>
    </source>
</evidence>
<dbReference type="InterPro" id="IPR050456">
    <property type="entry name" value="DeoC/FbaB_aldolase"/>
</dbReference>
<reference evidence="8" key="2">
    <citation type="submission" date="2011-03" db="EMBL/GenBank/DDBJ databases">
        <title>The complete genome of Desulfobacca acetoxidans DSM 11109.</title>
        <authorList>
            <consortium name="US DOE Joint Genome Institute (JGI-PGF)"/>
            <person name="Lucas S."/>
            <person name="Copeland A."/>
            <person name="Lapidus A."/>
            <person name="Bruce D."/>
            <person name="Goodwin L."/>
            <person name="Pitluck S."/>
            <person name="Peters L."/>
            <person name="Kyrpides N."/>
            <person name="Mavromatis K."/>
            <person name="Ivanova N."/>
            <person name="Ovchinnikova G."/>
            <person name="Teshima H."/>
            <person name="Detter J.C."/>
            <person name="Han C."/>
            <person name="Land M."/>
            <person name="Hauser L."/>
            <person name="Markowitz V."/>
            <person name="Cheng J.-F."/>
            <person name="Hugenholtz P."/>
            <person name="Woyke T."/>
            <person name="Wu D."/>
            <person name="Spring S."/>
            <person name="Schueler E."/>
            <person name="Brambilla E."/>
            <person name="Klenk H.-P."/>
            <person name="Eisen J.A."/>
        </authorList>
    </citation>
    <scope>NUCLEOTIDE SEQUENCE [LARGE SCALE GENOMIC DNA]</scope>
    <source>
        <strain evidence="8">ATCC 700848 / DSM 11109 / ASRB2</strain>
    </source>
</reference>
<keyword evidence="7" id="KW-0456">Lyase</keyword>
<dbReference type="InterPro" id="IPR002915">
    <property type="entry name" value="DeoC/FbaB/LacD_aldolase"/>
</dbReference>
<evidence type="ECO:0000256" key="2">
    <source>
        <dbReference type="ARBA" id="ARBA00022679"/>
    </source>
</evidence>
<evidence type="ECO:0000256" key="3">
    <source>
        <dbReference type="ARBA" id="ARBA00023141"/>
    </source>
</evidence>
<dbReference type="PANTHER" id="PTHR47916:SF1">
    <property type="entry name" value="3-HYDROXY-5-PHOSPHONOOXYPENTANE-2,4-DIONE THIOLASE"/>
    <property type="match status" value="1"/>
</dbReference>
<dbReference type="InterPro" id="IPR013785">
    <property type="entry name" value="Aldolase_TIM"/>
</dbReference>
<dbReference type="EMBL" id="CP002629">
    <property type="protein sequence ID" value="AEB08534.1"/>
    <property type="molecule type" value="Genomic_DNA"/>
</dbReference>
<dbReference type="GO" id="GO:0009073">
    <property type="term" value="P:aromatic amino acid family biosynthetic process"/>
    <property type="evidence" value="ECO:0007669"/>
    <property type="project" value="UniProtKB-KW"/>
</dbReference>
<keyword evidence="1" id="KW-0028">Amino-acid biosynthesis</keyword>
<protein>
    <recommendedName>
        <fullName evidence="5">2-amino-3,7-dideoxy-D-threo-hept-6-ulosonate synthase</fullName>
        <ecNumber evidence="5">2.2.1.10</ecNumber>
    </recommendedName>
</protein>
<proteinExistence type="inferred from homology"/>
<dbReference type="GO" id="GO:0016740">
    <property type="term" value="F:transferase activity"/>
    <property type="evidence" value="ECO:0007669"/>
    <property type="project" value="UniProtKB-KW"/>
</dbReference>
<dbReference type="SUPFAM" id="SSF51569">
    <property type="entry name" value="Aldolase"/>
    <property type="match status" value="1"/>
</dbReference>
<dbReference type="eggNOG" id="COG1830">
    <property type="taxonomic scope" value="Bacteria"/>
</dbReference>
<dbReference type="Gene3D" id="3.20.20.70">
    <property type="entry name" value="Aldolase class I"/>
    <property type="match status" value="1"/>
</dbReference>
<dbReference type="CDD" id="cd00958">
    <property type="entry name" value="DhnA"/>
    <property type="match status" value="1"/>
</dbReference>
<feature type="active site" description="Proton donor" evidence="6">
    <location>
        <position position="145"/>
    </location>
</feature>
<dbReference type="InterPro" id="IPR041720">
    <property type="entry name" value="FbaB-like"/>
</dbReference>
<reference evidence="7 8" key="1">
    <citation type="journal article" date="2011" name="Stand. Genomic Sci.">
        <title>Complete genome sequence of the acetate-degrading sulfate reducer Desulfobacca acetoxidans type strain (ASRB2).</title>
        <authorList>
            <person name="Goker M."/>
            <person name="Teshima H."/>
            <person name="Lapidus A."/>
            <person name="Nolan M."/>
            <person name="Lucas S."/>
            <person name="Hammon N."/>
            <person name="Deshpande S."/>
            <person name="Cheng J.F."/>
            <person name="Tapia R."/>
            <person name="Han C."/>
            <person name="Goodwin L."/>
            <person name="Pitluck S."/>
            <person name="Huntemann M."/>
            <person name="Liolios K."/>
            <person name="Ivanova N."/>
            <person name="Pagani I."/>
            <person name="Mavromatis K."/>
            <person name="Ovchinikova G."/>
            <person name="Pati A."/>
            <person name="Chen A."/>
            <person name="Palaniappan K."/>
            <person name="Land M."/>
            <person name="Hauser L."/>
            <person name="Brambilla E.M."/>
            <person name="Rohde M."/>
            <person name="Spring S."/>
            <person name="Detter J.C."/>
            <person name="Woyke T."/>
            <person name="Bristow J."/>
            <person name="Eisen J.A."/>
            <person name="Markowitz V."/>
            <person name="Hugenholtz P."/>
            <person name="Kyrpides N.C."/>
            <person name="Klenk H.P."/>
        </authorList>
    </citation>
    <scope>NUCLEOTIDE SEQUENCE [LARGE SCALE GENOMIC DNA]</scope>
    <source>
        <strain evidence="8">ATCC 700848 / DSM 11109 / ASRB2</strain>
    </source>
</reference>
<keyword evidence="4" id="KW-0704">Schiff base</keyword>
<evidence type="ECO:0000256" key="5">
    <source>
        <dbReference type="NCBIfam" id="TIGR01949"/>
    </source>
</evidence>
<dbReference type="GO" id="GO:0008652">
    <property type="term" value="P:amino acid biosynthetic process"/>
    <property type="evidence" value="ECO:0007669"/>
    <property type="project" value="UniProtKB-KW"/>
</dbReference>
<dbReference type="STRING" id="880072.Desac_0652"/>
<evidence type="ECO:0000313" key="7">
    <source>
        <dbReference type="EMBL" id="AEB08534.1"/>
    </source>
</evidence>
<evidence type="ECO:0000256" key="1">
    <source>
        <dbReference type="ARBA" id="ARBA00022605"/>
    </source>
</evidence>
<evidence type="ECO:0000256" key="4">
    <source>
        <dbReference type="ARBA" id="ARBA00023270"/>
    </source>
</evidence>
<accession>F2NGC1</accession>
<dbReference type="EC" id="2.2.1.10" evidence="5"/>
<dbReference type="NCBIfam" id="TIGR01949">
    <property type="entry name" value="ADH_synth"/>
    <property type="match status" value="1"/>
</dbReference>
<dbReference type="KEGG" id="dao:Desac_0652"/>
<gene>
    <name evidence="7" type="ordered locus">Desac_0652</name>
</gene>
<dbReference type="HOGENOM" id="CLU_057069_2_0_7"/>
<dbReference type="HAMAP" id="MF_00960">
    <property type="entry name" value="ADH_synthase"/>
    <property type="match status" value="1"/>
</dbReference>
<dbReference type="Proteomes" id="UP000000483">
    <property type="component" value="Chromosome"/>
</dbReference>
<dbReference type="Pfam" id="PF01791">
    <property type="entry name" value="DeoC"/>
    <property type="match status" value="1"/>
</dbReference>
<feature type="active site" description="Schiff-base intermediate with dihydroxyacetone-P" evidence="6">
    <location>
        <position position="176"/>
    </location>
</feature>
<keyword evidence="8" id="KW-1185">Reference proteome</keyword>
<dbReference type="GO" id="GO:0004332">
    <property type="term" value="F:fructose-bisphosphate aldolase activity"/>
    <property type="evidence" value="ECO:0007669"/>
    <property type="project" value="InterPro"/>
</dbReference>
<sequence length="269" mass="28864">MIGKMIRLERILNRETGRTVIVPMDHGVTVGPIEGLIDMKTTVNSVAMGGANAIVMHKGLVSTGHRRRGRDVGLIIHLSGSTSLSPFPNAKTLVCSVEEAIKLGADAVSIHVNIGDGTEREMLADFGQVSREARDWGMPLLAMVYPRGEKIKDEYEPRVIKHAARLGAELGADIVKVSYTGAVESFREVVAGSPVPVVIAGGPKMNSDREILEMVKGSIEAGGSGVSIGRNVFQHRNPTRMVGAISLLVHENSTVDEALAFLQTPDLER</sequence>
<dbReference type="AlphaFoldDB" id="F2NGC1"/>
<evidence type="ECO:0000256" key="6">
    <source>
        <dbReference type="PIRSR" id="PIRSR038992-1"/>
    </source>
</evidence>
<keyword evidence="2" id="KW-0808">Transferase</keyword>
<dbReference type="PANTHER" id="PTHR47916">
    <property type="entry name" value="FRUCTOSE-BISPHOSPHATE ALDOLASE CLASS 1"/>
    <property type="match status" value="1"/>
</dbReference>
<dbReference type="GO" id="GO:0016836">
    <property type="term" value="F:hydro-lyase activity"/>
    <property type="evidence" value="ECO:0007669"/>
    <property type="project" value="InterPro"/>
</dbReference>
<dbReference type="InterPro" id="IPR010210">
    <property type="entry name" value="ADH_synthase"/>
</dbReference>
<dbReference type="RefSeq" id="WP_013705647.1">
    <property type="nucleotide sequence ID" value="NC_015388.1"/>
</dbReference>